<reference evidence="10" key="1">
    <citation type="submission" date="2021-03" db="EMBL/GenBank/DDBJ databases">
        <authorList>
            <person name="Bekaert M."/>
        </authorList>
    </citation>
    <scope>NUCLEOTIDE SEQUENCE</scope>
</reference>
<keyword evidence="5 8" id="KW-0472">Membrane</keyword>
<dbReference type="PRINTS" id="PR00237">
    <property type="entry name" value="GPCRRHODOPSN"/>
</dbReference>
<dbReference type="GO" id="GO:0016020">
    <property type="term" value="C:membrane"/>
    <property type="evidence" value="ECO:0007669"/>
    <property type="project" value="UniProtKB-SubCell"/>
</dbReference>
<organism evidence="10 11">
    <name type="scientific">Mytilus edulis</name>
    <name type="common">Blue mussel</name>
    <dbReference type="NCBI Taxonomy" id="6550"/>
    <lineage>
        <taxon>Eukaryota</taxon>
        <taxon>Metazoa</taxon>
        <taxon>Spiralia</taxon>
        <taxon>Lophotrochozoa</taxon>
        <taxon>Mollusca</taxon>
        <taxon>Bivalvia</taxon>
        <taxon>Autobranchia</taxon>
        <taxon>Pteriomorphia</taxon>
        <taxon>Mytilida</taxon>
        <taxon>Mytiloidea</taxon>
        <taxon>Mytilidae</taxon>
        <taxon>Mytilinae</taxon>
        <taxon>Mytilus</taxon>
    </lineage>
</organism>
<evidence type="ECO:0000256" key="6">
    <source>
        <dbReference type="ARBA" id="ARBA00023170"/>
    </source>
</evidence>
<gene>
    <name evidence="10" type="ORF">MEDL_8455</name>
</gene>
<dbReference type="Gene3D" id="1.20.1070.10">
    <property type="entry name" value="Rhodopsin 7-helix transmembrane proteins"/>
    <property type="match status" value="1"/>
</dbReference>
<keyword evidence="6" id="KW-0675">Receptor</keyword>
<feature type="chain" id="PRO_5035712289" evidence="9">
    <location>
        <begin position="21"/>
        <end position="184"/>
    </location>
</feature>
<keyword evidence="2 8" id="KW-0812">Transmembrane</keyword>
<sequence>MSIIVCCLITFGFAISPLLGWNQYTYEGVGTSCAMDLVGDSNNGESFILALFATYFVMPVSVMIFSYGNIYAKVGFFLICYTPFAVLLLWKVLNKDAEIDPITMAIPSMITKVAGIFTPFVYLSRNKVFRKHVLNVYPCFKSKNRVHHFNNIEQTRITTVDVKDETTTHAHSSKKSYDEIQTVF</sequence>
<name>A0A8S3QDH2_MYTED</name>
<evidence type="ECO:0000313" key="11">
    <source>
        <dbReference type="Proteomes" id="UP000683360"/>
    </source>
</evidence>
<evidence type="ECO:0000256" key="9">
    <source>
        <dbReference type="SAM" id="SignalP"/>
    </source>
</evidence>
<dbReference type="Proteomes" id="UP000683360">
    <property type="component" value="Unassembled WGS sequence"/>
</dbReference>
<dbReference type="SUPFAM" id="SSF81321">
    <property type="entry name" value="Family A G protein-coupled receptor-like"/>
    <property type="match status" value="1"/>
</dbReference>
<dbReference type="PANTHER" id="PTHR24240">
    <property type="entry name" value="OPSIN"/>
    <property type="match status" value="1"/>
</dbReference>
<evidence type="ECO:0000256" key="8">
    <source>
        <dbReference type="SAM" id="Phobius"/>
    </source>
</evidence>
<comment type="subcellular location">
    <subcellularLocation>
        <location evidence="1">Membrane</location>
        <topology evidence="1">Multi-pass membrane protein</topology>
    </subcellularLocation>
</comment>
<comment type="caution">
    <text evidence="10">The sequence shown here is derived from an EMBL/GenBank/DDBJ whole genome shotgun (WGS) entry which is preliminary data.</text>
</comment>
<evidence type="ECO:0000256" key="1">
    <source>
        <dbReference type="ARBA" id="ARBA00004141"/>
    </source>
</evidence>
<proteinExistence type="predicted"/>
<keyword evidence="7" id="KW-0807">Transducer</keyword>
<evidence type="ECO:0000313" key="10">
    <source>
        <dbReference type="EMBL" id="CAG2193260.1"/>
    </source>
</evidence>
<dbReference type="OrthoDB" id="2101615at2759"/>
<evidence type="ECO:0000256" key="5">
    <source>
        <dbReference type="ARBA" id="ARBA00023136"/>
    </source>
</evidence>
<accession>A0A8S3QDH2</accession>
<keyword evidence="11" id="KW-1185">Reference proteome</keyword>
<protein>
    <submittedName>
        <fullName evidence="10">OPN3</fullName>
    </submittedName>
</protein>
<evidence type="ECO:0000256" key="2">
    <source>
        <dbReference type="ARBA" id="ARBA00022692"/>
    </source>
</evidence>
<feature type="transmembrane region" description="Helical" evidence="8">
    <location>
        <begin position="44"/>
        <end position="67"/>
    </location>
</feature>
<keyword evidence="3 8" id="KW-1133">Transmembrane helix</keyword>
<dbReference type="AlphaFoldDB" id="A0A8S3QDH2"/>
<dbReference type="InterPro" id="IPR000276">
    <property type="entry name" value="GPCR_Rhodpsn"/>
</dbReference>
<dbReference type="EMBL" id="CAJPWZ010000459">
    <property type="protein sequence ID" value="CAG2193260.1"/>
    <property type="molecule type" value="Genomic_DNA"/>
</dbReference>
<evidence type="ECO:0000256" key="4">
    <source>
        <dbReference type="ARBA" id="ARBA00023040"/>
    </source>
</evidence>
<feature type="transmembrane region" description="Helical" evidence="8">
    <location>
        <begin position="105"/>
        <end position="123"/>
    </location>
</feature>
<keyword evidence="9" id="KW-0732">Signal</keyword>
<feature type="transmembrane region" description="Helical" evidence="8">
    <location>
        <begin position="74"/>
        <end position="93"/>
    </location>
</feature>
<feature type="signal peptide" evidence="9">
    <location>
        <begin position="1"/>
        <end position="20"/>
    </location>
</feature>
<evidence type="ECO:0000256" key="7">
    <source>
        <dbReference type="ARBA" id="ARBA00023224"/>
    </source>
</evidence>
<dbReference type="InterPro" id="IPR050125">
    <property type="entry name" value="GPCR_opsins"/>
</dbReference>
<evidence type="ECO:0000256" key="3">
    <source>
        <dbReference type="ARBA" id="ARBA00022989"/>
    </source>
</evidence>
<dbReference type="GO" id="GO:0004930">
    <property type="term" value="F:G protein-coupled receptor activity"/>
    <property type="evidence" value="ECO:0007669"/>
    <property type="project" value="UniProtKB-KW"/>
</dbReference>
<keyword evidence="4" id="KW-0297">G-protein coupled receptor</keyword>